<organism evidence="1 2">
    <name type="scientific">Vibrio thalassae</name>
    <dbReference type="NCBI Taxonomy" id="1243014"/>
    <lineage>
        <taxon>Bacteria</taxon>
        <taxon>Pseudomonadati</taxon>
        <taxon>Pseudomonadota</taxon>
        <taxon>Gammaproteobacteria</taxon>
        <taxon>Vibrionales</taxon>
        <taxon>Vibrionaceae</taxon>
        <taxon>Vibrio</taxon>
    </lineage>
</organism>
<gene>
    <name evidence="1" type="ORF">VTH8203_03657</name>
</gene>
<keyword evidence="2" id="KW-1185">Reference proteome</keyword>
<dbReference type="AlphaFoldDB" id="A0A240EPJ0"/>
<protein>
    <recommendedName>
        <fullName evidence="3">Daunorubicin/doxorubicin resistance ATP-binding protein DrrA</fullName>
    </recommendedName>
</protein>
<dbReference type="EMBL" id="OANU01000091">
    <property type="protein sequence ID" value="SNX50009.1"/>
    <property type="molecule type" value="Genomic_DNA"/>
</dbReference>
<sequence length="96" mass="10733">MRADDEPEALMNNMGVNIIEIRAPQLCALKEKLIACDEVRSAAQLGIRLRVLIYQTVTAPIQWLKTRFPDLAQAELTPARPSLEDVFVSVTGRGRQ</sequence>
<reference evidence="2" key="1">
    <citation type="submission" date="2016-06" db="EMBL/GenBank/DDBJ databases">
        <authorList>
            <person name="Rodrigo-Torres L."/>
            <person name="Arahal R.D."/>
            <person name="Lucena T."/>
        </authorList>
    </citation>
    <scope>NUCLEOTIDE SEQUENCE [LARGE SCALE GENOMIC DNA]</scope>
    <source>
        <strain evidence="2">CECT8203</strain>
    </source>
</reference>
<evidence type="ECO:0000313" key="2">
    <source>
        <dbReference type="Proteomes" id="UP000219336"/>
    </source>
</evidence>
<evidence type="ECO:0008006" key="3">
    <source>
        <dbReference type="Google" id="ProtNLM"/>
    </source>
</evidence>
<accession>A0A240EPJ0</accession>
<proteinExistence type="predicted"/>
<dbReference type="Proteomes" id="UP000219336">
    <property type="component" value="Unassembled WGS sequence"/>
</dbReference>
<name>A0A240EPJ0_9VIBR</name>
<dbReference type="RefSeq" id="WP_370739253.1">
    <property type="nucleotide sequence ID" value="NZ_JBHSII010000011.1"/>
</dbReference>
<evidence type="ECO:0000313" key="1">
    <source>
        <dbReference type="EMBL" id="SNX50009.1"/>
    </source>
</evidence>